<dbReference type="InterPro" id="IPR038933">
    <property type="entry name" value="Ovate"/>
</dbReference>
<dbReference type="PANTHER" id="PTHR33057:SF21">
    <property type="entry name" value="TRANSCRIPTION REPRESSOR"/>
    <property type="match status" value="1"/>
</dbReference>
<feature type="domain" description="OVATE" evidence="8">
    <location>
        <begin position="144"/>
        <end position="207"/>
    </location>
</feature>
<feature type="region of interest" description="Disordered" evidence="7">
    <location>
        <begin position="119"/>
        <end position="141"/>
    </location>
</feature>
<comment type="caution">
    <text evidence="9">The sequence shown here is derived from an EMBL/GenBank/DDBJ whole genome shotgun (WGS) entry which is preliminary data.</text>
</comment>
<keyword evidence="5 6" id="KW-0539">Nucleus</keyword>
<evidence type="ECO:0000256" key="2">
    <source>
        <dbReference type="ARBA" id="ARBA00022491"/>
    </source>
</evidence>
<keyword evidence="2 6" id="KW-0678">Repressor</keyword>
<reference evidence="9 10" key="1">
    <citation type="submission" date="2024-11" db="EMBL/GenBank/DDBJ databases">
        <title>A near-complete genome assembly of Cinchona calisaya.</title>
        <authorList>
            <person name="Lian D.C."/>
            <person name="Zhao X.W."/>
            <person name="Wei L."/>
        </authorList>
    </citation>
    <scope>NUCLEOTIDE SEQUENCE [LARGE SCALE GENOMIC DNA]</scope>
    <source>
        <tissue evidence="9">Nenye</tissue>
    </source>
</reference>
<sequence>MPRNLGRNLNRCFTKIKAPASPLSSTEGDHSRSLSNSAASILIKNFNSLYDFTIDCTSHSKSFPQPTTTSDDEDNLSSSASSEDTATTPDFATAFASQRFFFSTPGRSNSIVDSSSLSSLASTSSSSPGNPPEPDSIVGGSIAIPTYSPDPFVDFRRSMQEMVEAHDLNEVRGNWDYLHELLTCYLSLNPKSTHKFIVGAFSDLLVTLMTSSSAKDDDDVGCRCTKSKLSDDIRKISHGRK</sequence>
<dbReference type="PANTHER" id="PTHR33057">
    <property type="entry name" value="TRANSCRIPTION REPRESSOR OFP7-RELATED"/>
    <property type="match status" value="1"/>
</dbReference>
<keyword evidence="3 6" id="KW-0805">Transcription regulation</keyword>
<dbReference type="AlphaFoldDB" id="A0ABD2ZDN9"/>
<dbReference type="NCBIfam" id="TIGR01568">
    <property type="entry name" value="A_thal_3678"/>
    <property type="match status" value="1"/>
</dbReference>
<evidence type="ECO:0000256" key="3">
    <source>
        <dbReference type="ARBA" id="ARBA00023015"/>
    </source>
</evidence>
<evidence type="ECO:0000313" key="9">
    <source>
        <dbReference type="EMBL" id="KAL3517589.1"/>
    </source>
</evidence>
<dbReference type="GO" id="GO:0005634">
    <property type="term" value="C:nucleus"/>
    <property type="evidence" value="ECO:0007669"/>
    <property type="project" value="UniProtKB-SubCell"/>
</dbReference>
<protein>
    <recommendedName>
        <fullName evidence="6">Transcription repressor</fullName>
    </recommendedName>
    <alternativeName>
        <fullName evidence="6">Ovate family protein</fullName>
    </alternativeName>
</protein>
<evidence type="ECO:0000256" key="5">
    <source>
        <dbReference type="ARBA" id="ARBA00023242"/>
    </source>
</evidence>
<dbReference type="Pfam" id="PF04844">
    <property type="entry name" value="Ovate"/>
    <property type="match status" value="1"/>
</dbReference>
<keyword evidence="4 6" id="KW-0804">Transcription</keyword>
<dbReference type="GO" id="GO:0045892">
    <property type="term" value="P:negative regulation of DNA-templated transcription"/>
    <property type="evidence" value="ECO:0007669"/>
    <property type="project" value="UniProtKB-UniRule"/>
</dbReference>
<comment type="function">
    <text evidence="6">Transcriptional repressor that regulates multiple aspects of plant growth and development.</text>
</comment>
<dbReference type="Proteomes" id="UP001630127">
    <property type="component" value="Unassembled WGS sequence"/>
</dbReference>
<dbReference type="EMBL" id="JBJUIK010000009">
    <property type="protein sequence ID" value="KAL3517589.1"/>
    <property type="molecule type" value="Genomic_DNA"/>
</dbReference>
<comment type="subcellular location">
    <subcellularLocation>
        <location evidence="1 6">Nucleus</location>
    </subcellularLocation>
</comment>
<gene>
    <name evidence="9" type="ORF">ACH5RR_020178</name>
</gene>
<evidence type="ECO:0000256" key="4">
    <source>
        <dbReference type="ARBA" id="ARBA00023163"/>
    </source>
</evidence>
<evidence type="ECO:0000259" key="8">
    <source>
        <dbReference type="PROSITE" id="PS51754"/>
    </source>
</evidence>
<accession>A0ABD2ZDN9</accession>
<feature type="compositionally biased region" description="Low complexity" evidence="7">
    <location>
        <begin position="76"/>
        <end position="86"/>
    </location>
</feature>
<name>A0ABD2ZDN9_9GENT</name>
<evidence type="ECO:0000313" key="10">
    <source>
        <dbReference type="Proteomes" id="UP001630127"/>
    </source>
</evidence>
<feature type="region of interest" description="Disordered" evidence="7">
    <location>
        <begin position="61"/>
        <end position="86"/>
    </location>
</feature>
<evidence type="ECO:0000256" key="7">
    <source>
        <dbReference type="SAM" id="MobiDB-lite"/>
    </source>
</evidence>
<evidence type="ECO:0000256" key="6">
    <source>
        <dbReference type="RuleBase" id="RU367028"/>
    </source>
</evidence>
<dbReference type="InterPro" id="IPR006458">
    <property type="entry name" value="Ovate_C"/>
</dbReference>
<proteinExistence type="predicted"/>
<organism evidence="9 10">
    <name type="scientific">Cinchona calisaya</name>
    <dbReference type="NCBI Taxonomy" id="153742"/>
    <lineage>
        <taxon>Eukaryota</taxon>
        <taxon>Viridiplantae</taxon>
        <taxon>Streptophyta</taxon>
        <taxon>Embryophyta</taxon>
        <taxon>Tracheophyta</taxon>
        <taxon>Spermatophyta</taxon>
        <taxon>Magnoliopsida</taxon>
        <taxon>eudicotyledons</taxon>
        <taxon>Gunneridae</taxon>
        <taxon>Pentapetalae</taxon>
        <taxon>asterids</taxon>
        <taxon>lamiids</taxon>
        <taxon>Gentianales</taxon>
        <taxon>Rubiaceae</taxon>
        <taxon>Cinchonoideae</taxon>
        <taxon>Cinchoneae</taxon>
        <taxon>Cinchona</taxon>
    </lineage>
</organism>
<dbReference type="PROSITE" id="PS51754">
    <property type="entry name" value="OVATE"/>
    <property type="match status" value="1"/>
</dbReference>
<keyword evidence="10" id="KW-1185">Reference proteome</keyword>
<evidence type="ECO:0000256" key="1">
    <source>
        <dbReference type="ARBA" id="ARBA00004123"/>
    </source>
</evidence>